<dbReference type="GO" id="GO:0043957">
    <property type="term" value="F:acryloyl-CoA reductase (NADPH) activity"/>
    <property type="evidence" value="ECO:0007669"/>
    <property type="project" value="TreeGrafter"/>
</dbReference>
<keyword evidence="3" id="KW-1185">Reference proteome</keyword>
<dbReference type="SUPFAM" id="SSF50129">
    <property type="entry name" value="GroES-like"/>
    <property type="match status" value="1"/>
</dbReference>
<comment type="caution">
    <text evidence="2">The sequence shown here is derived from an EMBL/GenBank/DDBJ whole genome shotgun (WGS) entry which is preliminary data.</text>
</comment>
<dbReference type="Proteomes" id="UP000051672">
    <property type="component" value="Unassembled WGS sequence"/>
</dbReference>
<dbReference type="InterPro" id="IPR013149">
    <property type="entry name" value="ADH-like_C"/>
</dbReference>
<dbReference type="STRING" id="1423727.FC34_GL001133"/>
<name>A0A0R2AZC9_9LACO</name>
<evidence type="ECO:0000259" key="1">
    <source>
        <dbReference type="SMART" id="SM00829"/>
    </source>
</evidence>
<dbReference type="PATRIC" id="fig|1423727.3.peg.1149"/>
<dbReference type="SUPFAM" id="SSF51735">
    <property type="entry name" value="NAD(P)-binding Rossmann-fold domains"/>
    <property type="match status" value="1"/>
</dbReference>
<accession>A0A0R2AZC9</accession>
<dbReference type="InterPro" id="IPR036291">
    <property type="entry name" value="NAD(P)-bd_dom_sf"/>
</dbReference>
<dbReference type="InterPro" id="IPR011032">
    <property type="entry name" value="GroES-like_sf"/>
</dbReference>
<dbReference type="Gene3D" id="3.90.180.10">
    <property type="entry name" value="Medium-chain alcohol dehydrogenases, catalytic domain"/>
    <property type="match status" value="1"/>
</dbReference>
<dbReference type="InterPro" id="IPR051397">
    <property type="entry name" value="Zn-ADH-like_protein"/>
</dbReference>
<organism evidence="2 3">
    <name type="scientific">Lacticaseibacillus brantae DSM 23927</name>
    <dbReference type="NCBI Taxonomy" id="1423727"/>
    <lineage>
        <taxon>Bacteria</taxon>
        <taxon>Bacillati</taxon>
        <taxon>Bacillota</taxon>
        <taxon>Bacilli</taxon>
        <taxon>Lactobacillales</taxon>
        <taxon>Lactobacillaceae</taxon>
        <taxon>Lacticaseibacillus</taxon>
    </lineage>
</organism>
<dbReference type="NCBIfam" id="TIGR02823">
    <property type="entry name" value="oxido_YhdH"/>
    <property type="match status" value="1"/>
</dbReference>
<proteinExistence type="predicted"/>
<reference evidence="2 3" key="1">
    <citation type="journal article" date="2015" name="Genome Announc.">
        <title>Expanding the biotechnology potential of lactobacilli through comparative genomics of 213 strains and associated genera.</title>
        <authorList>
            <person name="Sun Z."/>
            <person name="Harris H.M."/>
            <person name="McCann A."/>
            <person name="Guo C."/>
            <person name="Argimon S."/>
            <person name="Zhang W."/>
            <person name="Yang X."/>
            <person name="Jeffery I.B."/>
            <person name="Cooney J.C."/>
            <person name="Kagawa T.F."/>
            <person name="Liu W."/>
            <person name="Song Y."/>
            <person name="Salvetti E."/>
            <person name="Wrobel A."/>
            <person name="Rasinkangas P."/>
            <person name="Parkhill J."/>
            <person name="Rea M.C."/>
            <person name="O'Sullivan O."/>
            <person name="Ritari J."/>
            <person name="Douillard F.P."/>
            <person name="Paul Ross R."/>
            <person name="Yang R."/>
            <person name="Briner A.E."/>
            <person name="Felis G.E."/>
            <person name="de Vos W.M."/>
            <person name="Barrangou R."/>
            <person name="Klaenhammer T.R."/>
            <person name="Caufield P.W."/>
            <person name="Cui Y."/>
            <person name="Zhang H."/>
            <person name="O'Toole P.W."/>
        </authorList>
    </citation>
    <scope>NUCLEOTIDE SEQUENCE [LARGE SCALE GENOMIC DNA]</scope>
    <source>
        <strain evidence="2 3">DSM 23927</strain>
    </source>
</reference>
<dbReference type="InterPro" id="IPR020843">
    <property type="entry name" value="ER"/>
</dbReference>
<dbReference type="Gene3D" id="3.40.50.720">
    <property type="entry name" value="NAD(P)-binding Rossmann-like Domain"/>
    <property type="match status" value="1"/>
</dbReference>
<feature type="domain" description="Enoyl reductase (ER)" evidence="1">
    <location>
        <begin position="12"/>
        <end position="324"/>
    </location>
</feature>
<evidence type="ECO:0000313" key="3">
    <source>
        <dbReference type="Proteomes" id="UP000051672"/>
    </source>
</evidence>
<dbReference type="Pfam" id="PF08240">
    <property type="entry name" value="ADH_N"/>
    <property type="match status" value="1"/>
</dbReference>
<dbReference type="SMART" id="SM00829">
    <property type="entry name" value="PKS_ER"/>
    <property type="match status" value="1"/>
</dbReference>
<dbReference type="InterPro" id="IPR013154">
    <property type="entry name" value="ADH-like_N"/>
</dbReference>
<dbReference type="CDD" id="cd05280">
    <property type="entry name" value="MDR_yhdh_yhfp"/>
    <property type="match status" value="1"/>
</dbReference>
<dbReference type="Pfam" id="PF00107">
    <property type="entry name" value="ADH_zinc_N"/>
    <property type="match status" value="1"/>
</dbReference>
<sequence>MIMTYQAWVVEAADNSVERTLQAVEDRAKDGDVRIKIAYSSLNYKDMLAMQPNGGVIRQYPLIPGIDLSGTVVESSDPRFAVGQAVLVTGYQLGTQHNGGLAEYARVPGDWIVPLPAGLSLREAMVYGTAGFTAALSLTALLQAGLQVTSRVLVTGASGGVGTVALRLLAQLGVQDLTAVVRKPEQVAFVQDLGAKHVLMADDLTLPDKPLAKQRFDFVLDTVGGPLAAALIPQVALHGAMTLCGNAGGVTLNTTVLPFILRGISVIGIDSVTATADQRRMIWQHLATDWRVVDTLVTNEIALPNVGEQVAALKAGHHVGRTVVKIGG</sequence>
<dbReference type="InterPro" id="IPR014188">
    <property type="entry name" value="Acrylyl-CoA_reductase_AcuI"/>
</dbReference>
<evidence type="ECO:0000313" key="2">
    <source>
        <dbReference type="EMBL" id="KRM72149.1"/>
    </source>
</evidence>
<protein>
    <submittedName>
        <fullName evidence="2">Alcohol dehydrogenase</fullName>
    </submittedName>
</protein>
<dbReference type="AlphaFoldDB" id="A0A0R2AZC9"/>
<dbReference type="EMBL" id="AYZQ01000002">
    <property type="protein sequence ID" value="KRM72149.1"/>
    <property type="molecule type" value="Genomic_DNA"/>
</dbReference>
<dbReference type="PANTHER" id="PTHR43677">
    <property type="entry name" value="SHORT-CHAIN DEHYDROGENASE/REDUCTASE"/>
    <property type="match status" value="1"/>
</dbReference>
<dbReference type="PANTHER" id="PTHR43677:SF1">
    <property type="entry name" value="ACRYLYL-COA REDUCTASE ACUI-RELATED"/>
    <property type="match status" value="1"/>
</dbReference>
<gene>
    <name evidence="2" type="ORF">FC34_GL001133</name>
</gene>